<feature type="compositionally biased region" description="Gly residues" evidence="1">
    <location>
        <begin position="218"/>
        <end position="236"/>
    </location>
</feature>
<feature type="compositionally biased region" description="Low complexity" evidence="1">
    <location>
        <begin position="98"/>
        <end position="107"/>
    </location>
</feature>
<comment type="caution">
    <text evidence="2">The sequence shown here is derived from an EMBL/GenBank/DDBJ whole genome shotgun (WGS) entry which is preliminary data.</text>
</comment>
<feature type="region of interest" description="Disordered" evidence="1">
    <location>
        <begin position="188"/>
        <end position="490"/>
    </location>
</feature>
<evidence type="ECO:0000256" key="1">
    <source>
        <dbReference type="SAM" id="MobiDB-lite"/>
    </source>
</evidence>
<feature type="compositionally biased region" description="Basic and acidic residues" evidence="1">
    <location>
        <begin position="434"/>
        <end position="471"/>
    </location>
</feature>
<reference evidence="2 3" key="1">
    <citation type="submission" date="2020-08" db="EMBL/GenBank/DDBJ databases">
        <title>Sequencing the genomes of 1000 actinobacteria strains.</title>
        <authorList>
            <person name="Klenk H.-P."/>
        </authorList>
    </citation>
    <scope>NUCLEOTIDE SEQUENCE [LARGE SCALE GENOMIC DNA]</scope>
    <source>
        <strain evidence="2 3">DSM 45809</strain>
    </source>
</reference>
<organism evidence="2 3">
    <name type="scientific">Actinoplanes octamycinicus</name>
    <dbReference type="NCBI Taxonomy" id="135948"/>
    <lineage>
        <taxon>Bacteria</taxon>
        <taxon>Bacillati</taxon>
        <taxon>Actinomycetota</taxon>
        <taxon>Actinomycetes</taxon>
        <taxon>Micromonosporales</taxon>
        <taxon>Micromonosporaceae</taxon>
        <taxon>Actinoplanes</taxon>
    </lineage>
</organism>
<name>A0A7W7MBT6_9ACTN</name>
<evidence type="ECO:0000313" key="2">
    <source>
        <dbReference type="EMBL" id="MBB4744454.1"/>
    </source>
</evidence>
<feature type="compositionally biased region" description="Pro residues" evidence="1">
    <location>
        <begin position="108"/>
        <end position="117"/>
    </location>
</feature>
<feature type="compositionally biased region" description="Basic and acidic residues" evidence="1">
    <location>
        <begin position="64"/>
        <end position="80"/>
    </location>
</feature>
<feature type="region of interest" description="Disordered" evidence="1">
    <location>
        <begin position="1"/>
        <end position="133"/>
    </location>
</feature>
<feature type="compositionally biased region" description="Polar residues" evidence="1">
    <location>
        <begin position="255"/>
        <end position="281"/>
    </location>
</feature>
<evidence type="ECO:0000313" key="3">
    <source>
        <dbReference type="Proteomes" id="UP000546162"/>
    </source>
</evidence>
<feature type="compositionally biased region" description="Basic and acidic residues" evidence="1">
    <location>
        <begin position="332"/>
        <end position="346"/>
    </location>
</feature>
<feature type="region of interest" description="Disordered" evidence="1">
    <location>
        <begin position="147"/>
        <end position="174"/>
    </location>
</feature>
<gene>
    <name evidence="2" type="ORF">BJY16_007913</name>
</gene>
<dbReference type="AlphaFoldDB" id="A0A7W7MBT6"/>
<sequence length="490" mass="52057">MRCPALSGTPRPRPLRTQRPTIRIRASSTAGPRDPGRGPSVPGSDTPSNPVASSDRSPCRVPHRLADHTALDRCRTDSPPDRSPAASLTARPTTPHSTPVAPTRRPTTPLPRPSPPGRPHRTQPLSHRLTAREVRRAALARCAGALRAPWLESDETSPPAPAEAAPPLHPVPTHRLPATMPLVLAARVPPRRPHTRLRAPPAGAQRRLTTPKEAGHRPGTGGQAGQFAGDGNGGKPAGVRRDSAGRFKPPLPTQRELSTSGRRPQPSSAGCRSRVTLSSGGSPWEGGDREVAGPLHWPERPGAPSPRPRHPSRPAAGAEQESGMAPCTMAAPERRVTRLRWWRDGVTRGPTVDEAAPPGSDGGQDGANPLRRWTKRRHPGSPGGLGGATRLRRWTEAAPPSSNGGRDDVTQPGRCARRVCCGRTGKRPPQAEADLARAEAARGTTDREPEPAQDTTDREPEPVRGTTDREWGAAQADAIPDGQRERAGGG</sequence>
<dbReference type="EMBL" id="JACHNB010000001">
    <property type="protein sequence ID" value="MBB4744454.1"/>
    <property type="molecule type" value="Genomic_DNA"/>
</dbReference>
<protein>
    <submittedName>
        <fullName evidence="2">Uncharacterized protein</fullName>
    </submittedName>
</protein>
<accession>A0A7W7MBT6</accession>
<keyword evidence="3" id="KW-1185">Reference proteome</keyword>
<dbReference type="Proteomes" id="UP000546162">
    <property type="component" value="Unassembled WGS sequence"/>
</dbReference>
<proteinExistence type="predicted"/>
<feature type="compositionally biased region" description="Low complexity" evidence="1">
    <location>
        <begin position="15"/>
        <end position="25"/>
    </location>
</feature>
<feature type="compositionally biased region" description="Polar residues" evidence="1">
    <location>
        <begin position="43"/>
        <end position="56"/>
    </location>
</feature>